<dbReference type="OrthoDB" id="6513151at2759"/>
<dbReference type="EnsemblMetazoa" id="Aqu2.1.43737_001">
    <property type="protein sequence ID" value="Aqu2.1.43737_001"/>
    <property type="gene ID" value="Aqu2.1.43737"/>
</dbReference>
<dbReference type="GO" id="GO:0005634">
    <property type="term" value="C:nucleus"/>
    <property type="evidence" value="ECO:0007669"/>
    <property type="project" value="TreeGrafter"/>
</dbReference>
<dbReference type="CDD" id="cd00180">
    <property type="entry name" value="PKc"/>
    <property type="match status" value="1"/>
</dbReference>
<evidence type="ECO:0000313" key="6">
    <source>
        <dbReference type="EnsemblMetazoa" id="Aqu2.1.43737_001"/>
    </source>
</evidence>
<gene>
    <name evidence="6" type="primary">105312506</name>
</gene>
<dbReference type="InterPro" id="IPR050339">
    <property type="entry name" value="CC_SR_Kinase"/>
</dbReference>
<dbReference type="InParanoid" id="A0A1X7VUF7"/>
<sequence>MAKQETCSNGSNGSISSYAPHLLNRWAAKDGHYSYEKVLHEGTYGTTLLARRGKFGPRLAILLFHLPWANTVREVHLKKLSGLRHKNLVHLIDCYDCHDPPLTTMSMTQFPSKSLPPPTAVAVVMELSLSGTLSKYLNKYRVNEETRLRWYNDLAMGLHYLHSNGILHWDLRPENIFIQDDQLRLANIGFMQTAKESNRKKFNFNHSVFLEEYVEEAIPFIAPETFGGVYNKSSEIFSLGLIFLAIAESPDCGYHKARWSNTTDVLGKLLHSRLPPRTTKPVHLLEPPVTQARPQESSLFNEMLSHNPHSRPTTEGVLTSLEGITLGGKETLTSMAVKWICSC</sequence>
<dbReference type="PROSITE" id="PS50011">
    <property type="entry name" value="PROTEIN_KINASE_DOM"/>
    <property type="match status" value="1"/>
</dbReference>
<dbReference type="GO" id="GO:0005737">
    <property type="term" value="C:cytoplasm"/>
    <property type="evidence" value="ECO:0007669"/>
    <property type="project" value="TreeGrafter"/>
</dbReference>
<keyword evidence="7" id="KW-1185">Reference proteome</keyword>
<reference evidence="6" key="2">
    <citation type="submission" date="2017-05" db="UniProtKB">
        <authorList>
            <consortium name="EnsemblMetazoa"/>
        </authorList>
    </citation>
    <scope>IDENTIFICATION</scope>
</reference>
<keyword evidence="1" id="KW-0808">Transferase</keyword>
<dbReference type="KEGG" id="aqu:105312506"/>
<evidence type="ECO:0000256" key="4">
    <source>
        <dbReference type="ARBA" id="ARBA00022840"/>
    </source>
</evidence>
<proteinExistence type="predicted"/>
<dbReference type="Gene3D" id="1.10.510.10">
    <property type="entry name" value="Transferase(Phosphotransferase) domain 1"/>
    <property type="match status" value="1"/>
</dbReference>
<dbReference type="STRING" id="400682.A0A1X7VUF7"/>
<dbReference type="PROSITE" id="PS00109">
    <property type="entry name" value="PROTEIN_KINASE_TYR"/>
    <property type="match status" value="1"/>
</dbReference>
<evidence type="ECO:0000256" key="1">
    <source>
        <dbReference type="ARBA" id="ARBA00022679"/>
    </source>
</evidence>
<keyword evidence="2" id="KW-0547">Nucleotide-binding</keyword>
<dbReference type="AlphaFoldDB" id="A0A1X7VUF7"/>
<evidence type="ECO:0000259" key="5">
    <source>
        <dbReference type="PROSITE" id="PS50011"/>
    </source>
</evidence>
<dbReference type="SUPFAM" id="SSF56112">
    <property type="entry name" value="Protein kinase-like (PK-like)"/>
    <property type="match status" value="1"/>
</dbReference>
<dbReference type="GO" id="GO:0005524">
    <property type="term" value="F:ATP binding"/>
    <property type="evidence" value="ECO:0007669"/>
    <property type="project" value="UniProtKB-KW"/>
</dbReference>
<protein>
    <recommendedName>
        <fullName evidence="5">Protein kinase domain-containing protein</fullName>
    </recommendedName>
</protein>
<feature type="domain" description="Protein kinase" evidence="5">
    <location>
        <begin position="33"/>
        <end position="324"/>
    </location>
</feature>
<dbReference type="eggNOG" id="KOG1033">
    <property type="taxonomic scope" value="Eukaryota"/>
</dbReference>
<reference evidence="7" key="1">
    <citation type="journal article" date="2010" name="Nature">
        <title>The Amphimedon queenslandica genome and the evolution of animal complexity.</title>
        <authorList>
            <person name="Srivastava M."/>
            <person name="Simakov O."/>
            <person name="Chapman J."/>
            <person name="Fahey B."/>
            <person name="Gauthier M.E."/>
            <person name="Mitros T."/>
            <person name="Richards G.S."/>
            <person name="Conaco C."/>
            <person name="Dacre M."/>
            <person name="Hellsten U."/>
            <person name="Larroux C."/>
            <person name="Putnam N.H."/>
            <person name="Stanke M."/>
            <person name="Adamska M."/>
            <person name="Darling A."/>
            <person name="Degnan S.M."/>
            <person name="Oakley T.H."/>
            <person name="Plachetzki D.C."/>
            <person name="Zhai Y."/>
            <person name="Adamski M."/>
            <person name="Calcino A."/>
            <person name="Cummins S.F."/>
            <person name="Goodstein D.M."/>
            <person name="Harris C."/>
            <person name="Jackson D.J."/>
            <person name="Leys S.P."/>
            <person name="Shu S."/>
            <person name="Woodcroft B.J."/>
            <person name="Vervoort M."/>
            <person name="Kosik K.S."/>
            <person name="Manning G."/>
            <person name="Degnan B.M."/>
            <person name="Rokhsar D.S."/>
        </authorList>
    </citation>
    <scope>NUCLEOTIDE SEQUENCE [LARGE SCALE GENOMIC DNA]</scope>
</reference>
<dbReference type="InterPro" id="IPR011009">
    <property type="entry name" value="Kinase-like_dom_sf"/>
</dbReference>
<dbReference type="InterPro" id="IPR000719">
    <property type="entry name" value="Prot_kinase_dom"/>
</dbReference>
<dbReference type="EnsemblMetazoa" id="XM_011405215.2">
    <property type="protein sequence ID" value="XP_011403517.1"/>
    <property type="gene ID" value="LOC105312506"/>
</dbReference>
<dbReference type="Pfam" id="PF00069">
    <property type="entry name" value="Pkinase"/>
    <property type="match status" value="1"/>
</dbReference>
<name>A0A1X7VUF7_AMPQE</name>
<dbReference type="GO" id="GO:0004672">
    <property type="term" value="F:protein kinase activity"/>
    <property type="evidence" value="ECO:0007669"/>
    <property type="project" value="InterPro"/>
</dbReference>
<keyword evidence="4" id="KW-0067">ATP-binding</keyword>
<dbReference type="Proteomes" id="UP000007879">
    <property type="component" value="Unassembled WGS sequence"/>
</dbReference>
<dbReference type="InterPro" id="IPR008266">
    <property type="entry name" value="Tyr_kinase_AS"/>
</dbReference>
<accession>A0A1X7VUF7</accession>
<evidence type="ECO:0000256" key="3">
    <source>
        <dbReference type="ARBA" id="ARBA00022777"/>
    </source>
</evidence>
<keyword evidence="3" id="KW-0418">Kinase</keyword>
<evidence type="ECO:0000313" key="7">
    <source>
        <dbReference type="Proteomes" id="UP000007879"/>
    </source>
</evidence>
<organism evidence="6">
    <name type="scientific">Amphimedon queenslandica</name>
    <name type="common">Sponge</name>
    <dbReference type="NCBI Taxonomy" id="400682"/>
    <lineage>
        <taxon>Eukaryota</taxon>
        <taxon>Metazoa</taxon>
        <taxon>Porifera</taxon>
        <taxon>Demospongiae</taxon>
        <taxon>Heteroscleromorpha</taxon>
        <taxon>Haplosclerida</taxon>
        <taxon>Niphatidae</taxon>
        <taxon>Amphimedon</taxon>
    </lineage>
</organism>
<evidence type="ECO:0000256" key="2">
    <source>
        <dbReference type="ARBA" id="ARBA00022741"/>
    </source>
</evidence>
<dbReference type="PANTHER" id="PTHR11042">
    <property type="entry name" value="EUKARYOTIC TRANSLATION INITIATION FACTOR 2-ALPHA KINASE EIF2-ALPHA KINASE -RELATED"/>
    <property type="match status" value="1"/>
</dbReference>